<proteinExistence type="predicted"/>
<organism evidence="2 3">
    <name type="scientific">Aquatica leii</name>
    <dbReference type="NCBI Taxonomy" id="1421715"/>
    <lineage>
        <taxon>Eukaryota</taxon>
        <taxon>Metazoa</taxon>
        <taxon>Ecdysozoa</taxon>
        <taxon>Arthropoda</taxon>
        <taxon>Hexapoda</taxon>
        <taxon>Insecta</taxon>
        <taxon>Pterygota</taxon>
        <taxon>Neoptera</taxon>
        <taxon>Endopterygota</taxon>
        <taxon>Coleoptera</taxon>
        <taxon>Polyphaga</taxon>
        <taxon>Elateriformia</taxon>
        <taxon>Elateroidea</taxon>
        <taxon>Lampyridae</taxon>
        <taxon>Luciolinae</taxon>
        <taxon>Aquatica</taxon>
    </lineage>
</organism>
<gene>
    <name evidence="2" type="ORF">RN001_012684</name>
</gene>
<evidence type="ECO:0000313" key="2">
    <source>
        <dbReference type="EMBL" id="KAK4876262.1"/>
    </source>
</evidence>
<accession>A0AAN7PUP2</accession>
<feature type="compositionally biased region" description="Polar residues" evidence="1">
    <location>
        <begin position="1"/>
        <end position="14"/>
    </location>
</feature>
<dbReference type="AlphaFoldDB" id="A0AAN7PUP2"/>
<dbReference type="EMBL" id="JARPUR010000005">
    <property type="protein sequence ID" value="KAK4876262.1"/>
    <property type="molecule type" value="Genomic_DNA"/>
</dbReference>
<feature type="region of interest" description="Disordered" evidence="1">
    <location>
        <begin position="1"/>
        <end position="52"/>
    </location>
</feature>
<evidence type="ECO:0000256" key="1">
    <source>
        <dbReference type="SAM" id="MobiDB-lite"/>
    </source>
</evidence>
<feature type="compositionally biased region" description="Acidic residues" evidence="1">
    <location>
        <begin position="27"/>
        <end position="36"/>
    </location>
</feature>
<dbReference type="Proteomes" id="UP001353858">
    <property type="component" value="Unassembled WGS sequence"/>
</dbReference>
<name>A0AAN7PUP2_9COLE</name>
<evidence type="ECO:0000313" key="3">
    <source>
        <dbReference type="Proteomes" id="UP001353858"/>
    </source>
</evidence>
<comment type="caution">
    <text evidence="2">The sequence shown here is derived from an EMBL/GenBank/DDBJ whole genome shotgun (WGS) entry which is preliminary data.</text>
</comment>
<keyword evidence="3" id="KW-1185">Reference proteome</keyword>
<reference evidence="3" key="1">
    <citation type="submission" date="2023-01" db="EMBL/GenBank/DDBJ databases">
        <title>Key to firefly adult light organ development and bioluminescence: homeobox transcription factors regulate luciferase expression and transportation to peroxisome.</title>
        <authorList>
            <person name="Fu X."/>
        </authorList>
    </citation>
    <scope>NUCLEOTIDE SEQUENCE [LARGE SCALE GENOMIC DNA]</scope>
</reference>
<sequence length="85" mass="9474">MSASESENLTTNQELPVCPEEEKPNDENGDNIVFEENENKTKPPTTTAPTCIDTRNTINVGLKQGYERDARVDLGGRKPLVQTRQ</sequence>
<protein>
    <submittedName>
        <fullName evidence="2">Uncharacterized protein</fullName>
    </submittedName>
</protein>